<feature type="signal peptide" evidence="2">
    <location>
        <begin position="1"/>
        <end position="25"/>
    </location>
</feature>
<dbReference type="SMART" id="SM00327">
    <property type="entry name" value="VWA"/>
    <property type="match status" value="1"/>
</dbReference>
<gene>
    <name evidence="4" type="ORF">EBI00_09135</name>
</gene>
<keyword evidence="1" id="KW-0472">Membrane</keyword>
<keyword evidence="2" id="KW-0732">Signal</keyword>
<sequence length="624" mass="69239">MKWLKINTVLLLSVLVFSMAPLTQASTQFRIIVDASGSMLISDPDKLTPEALRLISQLAPEDESTLGVWLFGEAPRVLFPEAKVNTETKAKLANFLRNYTTEDVQTDLEAIIRMLLDTPDLGDLSTDFNRHWILVTDGMVDISLDEAVNDASRERILNELTTQLVERNVHLHTISIAGHTDKELLQSIALQTNATHTEVAFPDDLLDTFDRIFTQASPSEELPINGNQFSVDAAIEELTLLMFHEEARQPRILMPNGDILPLQSNDKVALSVSDHYTLITIQDPAQGLWSLRDVDLERSSVRVMTNLSARMSVLSSIVFEGEPIRSVANLFEQENKITDNAILDLVTIKQTLIHNNGDIRNTLFSGDMVHFQDQFEQEYEGISEPGLYELTSVVDGKTFSRQIVQQFTVHPAIDFIGVPVGNDTIRFSAKPVNLKLNLFASSITLLFSYPDGTSESILMPLIGQGYWEKALSVDAGRYVKVKARLIGVTQFGRRFEYETPEWVVGRDAGKAPIAIRSDRLTKEALFASNIASLTTASDTDSTAPMLVAPSITLVDDTMRDIVPADNNTSISAEAEVRNTDANNNAESILSSKDWILYVLLNVGGIFIIGGGILLYRRIKKNTPT</sequence>
<dbReference type="Proteomes" id="UP000280507">
    <property type="component" value="Unassembled WGS sequence"/>
</dbReference>
<keyword evidence="5" id="KW-1185">Reference proteome</keyword>
<feature type="domain" description="VWFA" evidence="3">
    <location>
        <begin position="28"/>
        <end position="238"/>
    </location>
</feature>
<comment type="caution">
    <text evidence="4">The sequence shown here is derived from an EMBL/GenBank/DDBJ whole genome shotgun (WGS) entry which is preliminary data.</text>
</comment>
<dbReference type="Pfam" id="PF00092">
    <property type="entry name" value="VWA"/>
    <property type="match status" value="1"/>
</dbReference>
<feature type="chain" id="PRO_5017938335" evidence="2">
    <location>
        <begin position="26"/>
        <end position="624"/>
    </location>
</feature>
<protein>
    <submittedName>
        <fullName evidence="4">VWA domain-containing protein</fullName>
    </submittedName>
</protein>
<feature type="transmembrane region" description="Helical" evidence="1">
    <location>
        <begin position="594"/>
        <end position="615"/>
    </location>
</feature>
<organism evidence="4 5">
    <name type="scientific">Marinomonas hwangdonensis</name>
    <dbReference type="NCBI Taxonomy" id="1053647"/>
    <lineage>
        <taxon>Bacteria</taxon>
        <taxon>Pseudomonadati</taxon>
        <taxon>Pseudomonadota</taxon>
        <taxon>Gammaproteobacteria</taxon>
        <taxon>Oceanospirillales</taxon>
        <taxon>Oceanospirillaceae</taxon>
        <taxon>Marinomonas</taxon>
    </lineage>
</organism>
<keyword evidence="1" id="KW-0812">Transmembrane</keyword>
<dbReference type="OrthoDB" id="798937at2"/>
<dbReference type="EMBL" id="RIZG01000004">
    <property type="protein sequence ID" value="RNF51109.1"/>
    <property type="molecule type" value="Genomic_DNA"/>
</dbReference>
<evidence type="ECO:0000256" key="2">
    <source>
        <dbReference type="SAM" id="SignalP"/>
    </source>
</evidence>
<evidence type="ECO:0000313" key="4">
    <source>
        <dbReference type="EMBL" id="RNF51109.1"/>
    </source>
</evidence>
<dbReference type="InterPro" id="IPR036465">
    <property type="entry name" value="vWFA_dom_sf"/>
</dbReference>
<dbReference type="Gene3D" id="3.40.50.410">
    <property type="entry name" value="von Willebrand factor, type A domain"/>
    <property type="match status" value="1"/>
</dbReference>
<evidence type="ECO:0000313" key="5">
    <source>
        <dbReference type="Proteomes" id="UP000280507"/>
    </source>
</evidence>
<evidence type="ECO:0000259" key="3">
    <source>
        <dbReference type="PROSITE" id="PS50234"/>
    </source>
</evidence>
<dbReference type="RefSeq" id="WP_123095622.1">
    <property type="nucleotide sequence ID" value="NZ_RIZG01000004.1"/>
</dbReference>
<proteinExistence type="predicted"/>
<name>A0A3M8Q4R8_9GAMM</name>
<dbReference type="AlphaFoldDB" id="A0A3M8Q4R8"/>
<dbReference type="InterPro" id="IPR002035">
    <property type="entry name" value="VWF_A"/>
</dbReference>
<dbReference type="SUPFAM" id="SSF53300">
    <property type="entry name" value="vWA-like"/>
    <property type="match status" value="1"/>
</dbReference>
<dbReference type="PROSITE" id="PS50234">
    <property type="entry name" value="VWFA"/>
    <property type="match status" value="1"/>
</dbReference>
<evidence type="ECO:0000256" key="1">
    <source>
        <dbReference type="SAM" id="Phobius"/>
    </source>
</evidence>
<reference evidence="4 5" key="1">
    <citation type="journal article" date="2012" name="Int. J. Syst. Evol. Microbiol.">
        <title>Marinomonas hwangdonensis sp. nov., isolated from seawater.</title>
        <authorList>
            <person name="Jung Y.T."/>
            <person name="Oh T.K."/>
            <person name="Yoon J.H."/>
        </authorList>
    </citation>
    <scope>NUCLEOTIDE SEQUENCE [LARGE SCALE GENOMIC DNA]</scope>
    <source>
        <strain evidence="4 5">HDW-15</strain>
    </source>
</reference>
<accession>A0A3M8Q4R8</accession>
<keyword evidence="1" id="KW-1133">Transmembrane helix</keyword>